<keyword evidence="1" id="KW-1133">Transmembrane helix</keyword>
<protein>
    <submittedName>
        <fullName evidence="2">Uncharacterized protein</fullName>
    </submittedName>
</protein>
<accession>A0A2G9YWQ0</accession>
<evidence type="ECO:0000313" key="2">
    <source>
        <dbReference type="EMBL" id="PIP23667.1"/>
    </source>
</evidence>
<proteinExistence type="predicted"/>
<evidence type="ECO:0000256" key="1">
    <source>
        <dbReference type="SAM" id="Phobius"/>
    </source>
</evidence>
<keyword evidence="1" id="KW-0812">Transmembrane</keyword>
<name>A0A2G9YWQ0_9BACT</name>
<gene>
    <name evidence="2" type="ORF">COX36_02110</name>
</gene>
<organism evidence="2 3">
    <name type="scientific">Candidatus Nealsonbacteria bacterium CG23_combo_of_CG06-09_8_20_14_all_38_19</name>
    <dbReference type="NCBI Taxonomy" id="1974721"/>
    <lineage>
        <taxon>Bacteria</taxon>
        <taxon>Candidatus Nealsoniibacteriota</taxon>
    </lineage>
</organism>
<evidence type="ECO:0000313" key="3">
    <source>
        <dbReference type="Proteomes" id="UP000230273"/>
    </source>
</evidence>
<comment type="caution">
    <text evidence="2">The sequence shown here is derived from an EMBL/GenBank/DDBJ whole genome shotgun (WGS) entry which is preliminary data.</text>
</comment>
<sequence length="63" mass="6605">MGDILPILSIVSFLLAAIAGRKGIIWALIGRRADLAGFYGAVAIFFFGVGIDLSIVALVVTLK</sequence>
<reference evidence="2 3" key="1">
    <citation type="submission" date="2017-09" db="EMBL/GenBank/DDBJ databases">
        <title>Depth-based differentiation of microbial function through sediment-hosted aquifers and enrichment of novel symbionts in the deep terrestrial subsurface.</title>
        <authorList>
            <person name="Probst A.J."/>
            <person name="Ladd B."/>
            <person name="Jarett J.K."/>
            <person name="Geller-Mcgrath D.E."/>
            <person name="Sieber C.M."/>
            <person name="Emerson J.B."/>
            <person name="Anantharaman K."/>
            <person name="Thomas B.C."/>
            <person name="Malmstrom R."/>
            <person name="Stieglmeier M."/>
            <person name="Klingl A."/>
            <person name="Woyke T."/>
            <person name="Ryan C.M."/>
            <person name="Banfield J.F."/>
        </authorList>
    </citation>
    <scope>NUCLEOTIDE SEQUENCE [LARGE SCALE GENOMIC DNA]</scope>
    <source>
        <strain evidence="2">CG23_combo_of_CG06-09_8_20_14_all_38_19</strain>
    </source>
</reference>
<keyword evidence="1" id="KW-0472">Membrane</keyword>
<dbReference type="EMBL" id="PCRP01000032">
    <property type="protein sequence ID" value="PIP23667.1"/>
    <property type="molecule type" value="Genomic_DNA"/>
</dbReference>
<dbReference type="Proteomes" id="UP000230273">
    <property type="component" value="Unassembled WGS sequence"/>
</dbReference>
<dbReference type="AlphaFoldDB" id="A0A2G9YWQ0"/>
<feature type="transmembrane region" description="Helical" evidence="1">
    <location>
        <begin position="36"/>
        <end position="62"/>
    </location>
</feature>